<dbReference type="InterPro" id="IPR004686">
    <property type="entry name" value="Mtc"/>
</dbReference>
<dbReference type="Proteomes" id="UP000194236">
    <property type="component" value="Unassembled WGS sequence"/>
</dbReference>
<evidence type="ECO:0000256" key="9">
    <source>
        <dbReference type="SAM" id="Phobius"/>
    </source>
</evidence>
<keyword evidence="5" id="KW-0029">Amino-acid transport</keyword>
<reference evidence="10 11" key="1">
    <citation type="submission" date="2017-03" db="EMBL/GenBank/DDBJ databases">
        <title>Genome Survey of Euroglyphus maynei.</title>
        <authorList>
            <person name="Arlian L.G."/>
            <person name="Morgan M.S."/>
            <person name="Rider S.D."/>
        </authorList>
    </citation>
    <scope>NUCLEOTIDE SEQUENCE [LARGE SCALE GENOMIC DNA]</scope>
    <source>
        <strain evidence="10">Arlian Lab</strain>
        <tissue evidence="10">Whole body</tissue>
    </source>
</reference>
<comment type="similarity">
    <text evidence="2">Belongs to the sideroflexin family.</text>
</comment>
<evidence type="ECO:0000256" key="7">
    <source>
        <dbReference type="ARBA" id="ARBA00023128"/>
    </source>
</evidence>
<feature type="non-terminal residue" evidence="10">
    <location>
        <position position="117"/>
    </location>
</feature>
<dbReference type="GO" id="GO:0015075">
    <property type="term" value="F:monoatomic ion transmembrane transporter activity"/>
    <property type="evidence" value="ECO:0007669"/>
    <property type="project" value="InterPro"/>
</dbReference>
<keyword evidence="6 9" id="KW-1133">Transmembrane helix</keyword>
<evidence type="ECO:0000256" key="3">
    <source>
        <dbReference type="ARBA" id="ARBA00022448"/>
    </source>
</evidence>
<name>A0A1Y3BRJ1_EURMA</name>
<evidence type="ECO:0000256" key="4">
    <source>
        <dbReference type="ARBA" id="ARBA00022692"/>
    </source>
</evidence>
<evidence type="ECO:0000313" key="11">
    <source>
        <dbReference type="Proteomes" id="UP000194236"/>
    </source>
</evidence>
<feature type="transmembrane region" description="Helical" evidence="9">
    <location>
        <begin position="66"/>
        <end position="86"/>
    </location>
</feature>
<comment type="caution">
    <text evidence="10">The sequence shown here is derived from an EMBL/GenBank/DDBJ whole genome shotgun (WGS) entry which is preliminary data.</text>
</comment>
<organism evidence="10 11">
    <name type="scientific">Euroglyphus maynei</name>
    <name type="common">Mayne's house dust mite</name>
    <dbReference type="NCBI Taxonomy" id="6958"/>
    <lineage>
        <taxon>Eukaryota</taxon>
        <taxon>Metazoa</taxon>
        <taxon>Ecdysozoa</taxon>
        <taxon>Arthropoda</taxon>
        <taxon>Chelicerata</taxon>
        <taxon>Arachnida</taxon>
        <taxon>Acari</taxon>
        <taxon>Acariformes</taxon>
        <taxon>Sarcoptiformes</taxon>
        <taxon>Astigmata</taxon>
        <taxon>Psoroptidia</taxon>
        <taxon>Analgoidea</taxon>
        <taxon>Pyroglyphidae</taxon>
        <taxon>Pyroglyphinae</taxon>
        <taxon>Euroglyphus</taxon>
    </lineage>
</organism>
<keyword evidence="4 9" id="KW-0812">Transmembrane</keyword>
<dbReference type="GO" id="GO:0005743">
    <property type="term" value="C:mitochondrial inner membrane"/>
    <property type="evidence" value="ECO:0007669"/>
    <property type="project" value="TreeGrafter"/>
</dbReference>
<evidence type="ECO:0000256" key="6">
    <source>
        <dbReference type="ARBA" id="ARBA00022989"/>
    </source>
</evidence>
<evidence type="ECO:0000256" key="8">
    <source>
        <dbReference type="ARBA" id="ARBA00023136"/>
    </source>
</evidence>
<keyword evidence="7" id="KW-0496">Mitochondrion</keyword>
<dbReference type="OrthoDB" id="6608471at2759"/>
<dbReference type="AlphaFoldDB" id="A0A1Y3BRJ1"/>
<dbReference type="EMBL" id="MUJZ01007347">
    <property type="protein sequence ID" value="OTF82664.1"/>
    <property type="molecule type" value="Genomic_DNA"/>
</dbReference>
<dbReference type="GO" id="GO:0140300">
    <property type="term" value="P:serine import into mitochondrion"/>
    <property type="evidence" value="ECO:0007669"/>
    <property type="project" value="TreeGrafter"/>
</dbReference>
<feature type="transmembrane region" description="Helical" evidence="9">
    <location>
        <begin position="9"/>
        <end position="29"/>
    </location>
</feature>
<accession>A0A1Y3BRJ1</accession>
<keyword evidence="11" id="KW-1185">Reference proteome</keyword>
<evidence type="ECO:0000256" key="5">
    <source>
        <dbReference type="ARBA" id="ARBA00022970"/>
    </source>
</evidence>
<evidence type="ECO:0000256" key="2">
    <source>
        <dbReference type="ARBA" id="ARBA00005974"/>
    </source>
</evidence>
<comment type="subcellular location">
    <subcellularLocation>
        <location evidence="1">Mitochondrion membrane</location>
        <topology evidence="1">Multi-pass membrane protein</topology>
    </subcellularLocation>
</comment>
<evidence type="ECO:0000313" key="10">
    <source>
        <dbReference type="EMBL" id="OTF82664.1"/>
    </source>
</evidence>
<sequence>MAKEAISQVVLSRVLMAAPGMGMFFFIFFENSFNPIHSYKVIPPIIMNMMEKRGVLRRMPWISAPAQVLMCGLSLTFATPLCCALFPQRKSVPIERLEDDIQEYVRKTNNLCKIAYY</sequence>
<dbReference type="Pfam" id="PF03820">
    <property type="entry name" value="SFXNs"/>
    <property type="match status" value="1"/>
</dbReference>
<dbReference type="PANTHER" id="PTHR11153:SF8">
    <property type="entry name" value="SIDEROFLEXIN-1"/>
    <property type="match status" value="1"/>
</dbReference>
<protein>
    <submittedName>
        <fullName evidence="10">Sideroflexin-3-like protein</fullName>
    </submittedName>
</protein>
<keyword evidence="8 9" id="KW-0472">Membrane</keyword>
<dbReference type="PANTHER" id="PTHR11153">
    <property type="entry name" value="SIDEROFLEXIN"/>
    <property type="match status" value="1"/>
</dbReference>
<evidence type="ECO:0000256" key="1">
    <source>
        <dbReference type="ARBA" id="ARBA00004225"/>
    </source>
</evidence>
<proteinExistence type="inferred from homology"/>
<gene>
    <name evidence="10" type="ORF">BLA29_010460</name>
</gene>
<keyword evidence="3" id="KW-0813">Transport</keyword>